<dbReference type="RefSeq" id="WP_145099758.1">
    <property type="nucleotide sequence ID" value="NZ_CP036274.1"/>
</dbReference>
<name>A0A517YNR8_9BACT</name>
<evidence type="ECO:0000313" key="2">
    <source>
        <dbReference type="EMBL" id="QDU31875.1"/>
    </source>
</evidence>
<keyword evidence="1" id="KW-0472">Membrane</keyword>
<dbReference type="AlphaFoldDB" id="A0A517YNR8"/>
<evidence type="ECO:0000313" key="3">
    <source>
        <dbReference type="Proteomes" id="UP000315017"/>
    </source>
</evidence>
<evidence type="ECO:0000256" key="1">
    <source>
        <dbReference type="SAM" id="Phobius"/>
    </source>
</evidence>
<keyword evidence="1" id="KW-1133">Transmembrane helix</keyword>
<feature type="transmembrane region" description="Helical" evidence="1">
    <location>
        <begin position="63"/>
        <end position="83"/>
    </location>
</feature>
<sequence>MPIKAPQHETWPEKLIAAIFVLTCLSANLGVSPGIIVILLGFEIDLLSLGADLHNRFRGYGPSGFPVLGVIFYAVGLTLMVLLDELTVWQSIVGIVCLIGVHLSCQYLITSAVGSFFPPFQRKQPDSEQ</sequence>
<proteinExistence type="predicted"/>
<accession>A0A517YNR8</accession>
<keyword evidence="1" id="KW-0812">Transmembrane</keyword>
<dbReference type="Proteomes" id="UP000315017">
    <property type="component" value="Chromosome"/>
</dbReference>
<gene>
    <name evidence="2" type="ORF">ETAA8_70360</name>
</gene>
<protein>
    <submittedName>
        <fullName evidence="2">Uncharacterized protein</fullName>
    </submittedName>
</protein>
<dbReference type="EMBL" id="CP036274">
    <property type="protein sequence ID" value="QDU31875.1"/>
    <property type="molecule type" value="Genomic_DNA"/>
</dbReference>
<feature type="transmembrane region" description="Helical" evidence="1">
    <location>
        <begin position="15"/>
        <end position="42"/>
    </location>
</feature>
<organism evidence="2 3">
    <name type="scientific">Anatilimnocola aggregata</name>
    <dbReference type="NCBI Taxonomy" id="2528021"/>
    <lineage>
        <taxon>Bacteria</taxon>
        <taxon>Pseudomonadati</taxon>
        <taxon>Planctomycetota</taxon>
        <taxon>Planctomycetia</taxon>
        <taxon>Pirellulales</taxon>
        <taxon>Pirellulaceae</taxon>
        <taxon>Anatilimnocola</taxon>
    </lineage>
</organism>
<dbReference type="KEGG" id="aagg:ETAA8_70360"/>
<reference evidence="2 3" key="1">
    <citation type="submission" date="2019-02" db="EMBL/GenBank/DDBJ databases">
        <title>Deep-cultivation of Planctomycetes and their phenomic and genomic characterization uncovers novel biology.</title>
        <authorList>
            <person name="Wiegand S."/>
            <person name="Jogler M."/>
            <person name="Boedeker C."/>
            <person name="Pinto D."/>
            <person name="Vollmers J."/>
            <person name="Rivas-Marin E."/>
            <person name="Kohn T."/>
            <person name="Peeters S.H."/>
            <person name="Heuer A."/>
            <person name="Rast P."/>
            <person name="Oberbeckmann S."/>
            <person name="Bunk B."/>
            <person name="Jeske O."/>
            <person name="Meyerdierks A."/>
            <person name="Storesund J.E."/>
            <person name="Kallscheuer N."/>
            <person name="Luecker S."/>
            <person name="Lage O.M."/>
            <person name="Pohl T."/>
            <person name="Merkel B.J."/>
            <person name="Hornburger P."/>
            <person name="Mueller R.-W."/>
            <person name="Bruemmer F."/>
            <person name="Labrenz M."/>
            <person name="Spormann A.M."/>
            <person name="Op den Camp H."/>
            <person name="Overmann J."/>
            <person name="Amann R."/>
            <person name="Jetten M.S.M."/>
            <person name="Mascher T."/>
            <person name="Medema M.H."/>
            <person name="Devos D.P."/>
            <person name="Kaster A.-K."/>
            <person name="Ovreas L."/>
            <person name="Rohde M."/>
            <person name="Galperin M.Y."/>
            <person name="Jogler C."/>
        </authorList>
    </citation>
    <scope>NUCLEOTIDE SEQUENCE [LARGE SCALE GENOMIC DNA]</scope>
    <source>
        <strain evidence="2 3">ETA_A8</strain>
    </source>
</reference>
<feature type="transmembrane region" description="Helical" evidence="1">
    <location>
        <begin position="89"/>
        <end position="117"/>
    </location>
</feature>
<keyword evidence="3" id="KW-1185">Reference proteome</keyword>